<gene>
    <name evidence="1" type="ORF">EV677_0095</name>
</gene>
<dbReference type="NCBIfam" id="NF011990">
    <property type="entry name" value="PRK15446.2-6"/>
    <property type="match status" value="1"/>
</dbReference>
<dbReference type="SUPFAM" id="SSF51556">
    <property type="entry name" value="Metallo-dependent hydrolases"/>
    <property type="match status" value="1"/>
</dbReference>
<dbReference type="InterPro" id="IPR051781">
    <property type="entry name" value="Metallo-dep_Hydrolase"/>
</dbReference>
<dbReference type="InterPro" id="IPR011059">
    <property type="entry name" value="Metal-dep_hydrolase_composite"/>
</dbReference>
<dbReference type="PANTHER" id="PTHR43135:SF3">
    <property type="entry name" value="ALPHA-D-RIBOSE 1-METHYLPHOSPHONATE 5-TRIPHOSPHATE DIPHOSPHATASE"/>
    <property type="match status" value="1"/>
</dbReference>
<dbReference type="AlphaFoldDB" id="A0A4R6GFE6"/>
<reference evidence="1 2" key="1">
    <citation type="submission" date="2019-03" db="EMBL/GenBank/DDBJ databases">
        <title>Genomic Encyclopedia of Type Strains, Phase IV (KMG-IV): sequencing the most valuable type-strain genomes for metagenomic binning, comparative biology and taxonomic classification.</title>
        <authorList>
            <person name="Goeker M."/>
        </authorList>
    </citation>
    <scope>NUCLEOTIDE SEQUENCE [LARGE SCALE GENOMIC DNA]</scope>
    <source>
        <strain evidence="1 2">DSM 18555</strain>
    </source>
</reference>
<dbReference type="InterPro" id="IPR012696">
    <property type="entry name" value="PhnM"/>
</dbReference>
<dbReference type="Gene3D" id="3.20.20.140">
    <property type="entry name" value="Metal-dependent hydrolases"/>
    <property type="match status" value="1"/>
</dbReference>
<name>A0A4R6GFE6_9BURK</name>
<dbReference type="PIRSF" id="PIRSF038971">
    <property type="entry name" value="PhnM"/>
    <property type="match status" value="1"/>
</dbReference>
<dbReference type="Proteomes" id="UP000294737">
    <property type="component" value="Unassembled WGS sequence"/>
</dbReference>
<evidence type="ECO:0000313" key="2">
    <source>
        <dbReference type="Proteomes" id="UP000294737"/>
    </source>
</evidence>
<proteinExistence type="predicted"/>
<dbReference type="Gene3D" id="2.30.40.10">
    <property type="entry name" value="Urease, subunit C, domain 1"/>
    <property type="match status" value="1"/>
</dbReference>
<organism evidence="1 2">
    <name type="scientific">Herminiimonas fonticola</name>
    <dbReference type="NCBI Taxonomy" id="303380"/>
    <lineage>
        <taxon>Bacteria</taxon>
        <taxon>Pseudomonadati</taxon>
        <taxon>Pseudomonadota</taxon>
        <taxon>Betaproteobacteria</taxon>
        <taxon>Burkholderiales</taxon>
        <taxon>Oxalobacteraceae</taxon>
        <taxon>Herminiimonas</taxon>
    </lineage>
</organism>
<dbReference type="NCBIfam" id="NF011987">
    <property type="entry name" value="PRK15446.2-3"/>
    <property type="match status" value="1"/>
</dbReference>
<accession>A0A4R6GFE6</accession>
<dbReference type="SUPFAM" id="SSF51338">
    <property type="entry name" value="Composite domain of metallo-dependent hydrolases"/>
    <property type="match status" value="1"/>
</dbReference>
<sequence length="403" mass="43891">MSVRNLLIQGGTSLVQNAQGETNWSTKAIATSHACIDSIAAASNDVARQPTVFDAGGLLVLPGMVDIHGDAFERQLQPRPDTFFSHDIALADTDRQLVANGITTACHGLTYSWEGGLRGRESAIALLEQVARQRKTAHADHRIHLRFENHHIDGLADALQWIHQGRIDFFAFNEHLPAIAEKSLLPEKLAAYSERARCDTNTYLRRLKKAQERADQVPYVIATLAKACITRGVPMASHEDQTFSQRERYQELGVTISEFPRTQEALLTAMGLGNQVVMGAPNVLLGGSHCGNLATEDAVRSGMCDMLASDYYYPAMLHAPFKLAHLGLCTLAQAWCLVAQNPARVLGLEDRGHIRNGGRADMIMVEVSAAGTARLVATIAAGKIAYCADPARLHISHPYELAA</sequence>
<dbReference type="InterPro" id="IPR032466">
    <property type="entry name" value="Metal_Hydrolase"/>
</dbReference>
<dbReference type="EMBL" id="SNWF01000004">
    <property type="protein sequence ID" value="TDN93566.1"/>
    <property type="molecule type" value="Genomic_DNA"/>
</dbReference>
<dbReference type="GO" id="GO:0016810">
    <property type="term" value="F:hydrolase activity, acting on carbon-nitrogen (but not peptide) bonds"/>
    <property type="evidence" value="ECO:0007669"/>
    <property type="project" value="InterPro"/>
</dbReference>
<comment type="caution">
    <text evidence="1">The sequence shown here is derived from an EMBL/GenBank/DDBJ whole genome shotgun (WGS) entry which is preliminary data.</text>
</comment>
<protein>
    <submittedName>
        <fullName evidence="1">Alpha-D-ribose 1-methylphosphonate 5-triphosphate diphosphatase</fullName>
    </submittedName>
</protein>
<dbReference type="OrthoDB" id="9785413at2"/>
<dbReference type="GO" id="GO:0019700">
    <property type="term" value="P:organic phosphonate catabolic process"/>
    <property type="evidence" value="ECO:0007669"/>
    <property type="project" value="InterPro"/>
</dbReference>
<keyword evidence="2" id="KW-1185">Reference proteome</keyword>
<dbReference type="PANTHER" id="PTHR43135">
    <property type="entry name" value="ALPHA-D-RIBOSE 1-METHYLPHOSPHONATE 5-TRIPHOSPHATE DIPHOSPHATASE"/>
    <property type="match status" value="1"/>
</dbReference>
<evidence type="ECO:0000313" key="1">
    <source>
        <dbReference type="EMBL" id="TDN93566.1"/>
    </source>
</evidence>
<dbReference type="RefSeq" id="WP_112990295.1">
    <property type="nucleotide sequence ID" value="NZ_PTLZ01000001.1"/>
</dbReference>